<proteinExistence type="predicted"/>
<dbReference type="RefSeq" id="WP_092056773.1">
    <property type="nucleotide sequence ID" value="NZ_FOQD01000025.1"/>
</dbReference>
<organism evidence="2 3">
    <name type="scientific">Planctomicrobium piriforme</name>
    <dbReference type="NCBI Taxonomy" id="1576369"/>
    <lineage>
        <taxon>Bacteria</taxon>
        <taxon>Pseudomonadati</taxon>
        <taxon>Planctomycetota</taxon>
        <taxon>Planctomycetia</taxon>
        <taxon>Planctomycetales</taxon>
        <taxon>Planctomycetaceae</taxon>
        <taxon>Planctomicrobium</taxon>
    </lineage>
</organism>
<name>A0A1I3SPH8_9PLAN</name>
<reference evidence="3" key="1">
    <citation type="submission" date="2016-10" db="EMBL/GenBank/DDBJ databases">
        <authorList>
            <person name="Varghese N."/>
            <person name="Submissions S."/>
        </authorList>
    </citation>
    <scope>NUCLEOTIDE SEQUENCE [LARGE SCALE GENOMIC DNA]</scope>
    <source>
        <strain evidence="3">DSM 26348</strain>
    </source>
</reference>
<keyword evidence="3" id="KW-1185">Reference proteome</keyword>
<protein>
    <submittedName>
        <fullName evidence="2">Uncharacterized protein</fullName>
    </submittedName>
</protein>
<sequence>MQTTYELQDVEWISSRRTFLYKFGFTGIALLLCLGAVFLSSEISHFSERGGYAIVGGSALAFFLWTFCEGGQLKKVGLVMNRGRRSIVISNFLKTIIVDADAVSSVKGFSYLGTEQQIVTFQGHNDFGDWIVFLPRRISDLPPWRDHPDVQRLNKWVGDARLEASED</sequence>
<evidence type="ECO:0000313" key="3">
    <source>
        <dbReference type="Proteomes" id="UP000199518"/>
    </source>
</evidence>
<keyword evidence="1" id="KW-1133">Transmembrane helix</keyword>
<feature type="transmembrane region" description="Helical" evidence="1">
    <location>
        <begin position="51"/>
        <end position="68"/>
    </location>
</feature>
<gene>
    <name evidence="2" type="ORF">SAMN05421753_12513</name>
</gene>
<evidence type="ECO:0000256" key="1">
    <source>
        <dbReference type="SAM" id="Phobius"/>
    </source>
</evidence>
<dbReference type="AlphaFoldDB" id="A0A1I3SPH8"/>
<feature type="transmembrane region" description="Helical" evidence="1">
    <location>
        <begin position="20"/>
        <end position="39"/>
    </location>
</feature>
<evidence type="ECO:0000313" key="2">
    <source>
        <dbReference type="EMBL" id="SFJ60082.1"/>
    </source>
</evidence>
<keyword evidence="1" id="KW-0472">Membrane</keyword>
<accession>A0A1I3SPH8</accession>
<dbReference type="Proteomes" id="UP000199518">
    <property type="component" value="Unassembled WGS sequence"/>
</dbReference>
<dbReference type="EMBL" id="FOQD01000025">
    <property type="protein sequence ID" value="SFJ60082.1"/>
    <property type="molecule type" value="Genomic_DNA"/>
</dbReference>
<keyword evidence="1" id="KW-0812">Transmembrane</keyword>